<dbReference type="PANTHER" id="PTHR42988:SF2">
    <property type="entry name" value="CYCLIC NUCLEOTIDE PHOSPHODIESTERASE CBUA0032-RELATED"/>
    <property type="match status" value="1"/>
</dbReference>
<comment type="caution">
    <text evidence="6">The sequence shown here is derived from an EMBL/GenBank/DDBJ whole genome shotgun (WGS) entry which is preliminary data.</text>
</comment>
<dbReference type="GO" id="GO:0046872">
    <property type="term" value="F:metal ion binding"/>
    <property type="evidence" value="ECO:0007669"/>
    <property type="project" value="UniProtKB-KW"/>
</dbReference>
<feature type="domain" description="Calcineurin-like phosphoesterase" evidence="5">
    <location>
        <begin position="3"/>
        <end position="196"/>
    </location>
</feature>
<dbReference type="InterPro" id="IPR004843">
    <property type="entry name" value="Calcineurin-like_PHP"/>
</dbReference>
<dbReference type="Gene3D" id="3.60.21.10">
    <property type="match status" value="1"/>
</dbReference>
<evidence type="ECO:0000313" key="7">
    <source>
        <dbReference type="Proteomes" id="UP000245916"/>
    </source>
</evidence>
<gene>
    <name evidence="6" type="ORF">DF286_01430</name>
</gene>
<dbReference type="RefSeq" id="WP_109269818.1">
    <property type="nucleotide sequence ID" value="NZ_QFFF01000001.1"/>
</dbReference>
<evidence type="ECO:0000256" key="1">
    <source>
        <dbReference type="ARBA" id="ARBA00022723"/>
    </source>
</evidence>
<evidence type="ECO:0000259" key="5">
    <source>
        <dbReference type="Pfam" id="PF00149"/>
    </source>
</evidence>
<keyword evidence="3" id="KW-0408">Iron</keyword>
<evidence type="ECO:0000256" key="4">
    <source>
        <dbReference type="ARBA" id="ARBA00025742"/>
    </source>
</evidence>
<proteinExistence type="inferred from homology"/>
<protein>
    <submittedName>
        <fullName evidence="6">Phosphohydrolase</fullName>
    </submittedName>
</protein>
<sequence length="281" mass="31905">MATIAHISDVHFGRHEPDIVAALETWLLERRPELVVISGDFTQRARIEQYKAACRFVDRLEAGGLDVLGVPGNHDVPLYDVFRRFARPLNRYRRYIDEDLCPWFESDRLAVLGINTARSLTIKDGRINHEQMRTIRERFRAVPEEKTRILVTHHPLFAMPIGDEAELTKRVGRHEDALLAVADAGVHILLAGHFHRSYVRSARDMVENAGPALVIQAGTATSNRLRADEVQSLNWIHAHRNDEIDLQVFGWDGSAFAGGSHARYSFDGERWHSRAPAPVQE</sequence>
<dbReference type="AlphaFoldDB" id="A0A2U2J015"/>
<comment type="similarity">
    <text evidence="4">Belongs to the cyclic nucleotide phosphodiesterase class-III family.</text>
</comment>
<evidence type="ECO:0000256" key="3">
    <source>
        <dbReference type="ARBA" id="ARBA00023004"/>
    </source>
</evidence>
<evidence type="ECO:0000313" key="6">
    <source>
        <dbReference type="EMBL" id="PWG01679.1"/>
    </source>
</evidence>
<keyword evidence="1" id="KW-0479">Metal-binding</keyword>
<dbReference type="OrthoDB" id="651281at2"/>
<keyword evidence="7" id="KW-1185">Reference proteome</keyword>
<organism evidence="6 7">
    <name type="scientific">Allosphingosinicella humi</name>
    <dbReference type="NCBI Taxonomy" id="2068657"/>
    <lineage>
        <taxon>Bacteria</taxon>
        <taxon>Pseudomonadati</taxon>
        <taxon>Pseudomonadota</taxon>
        <taxon>Alphaproteobacteria</taxon>
        <taxon>Sphingomonadales</taxon>
        <taxon>Sphingomonadaceae</taxon>
        <taxon>Allosphingosinicella</taxon>
    </lineage>
</organism>
<name>A0A2U2J015_9SPHN</name>
<dbReference type="PANTHER" id="PTHR42988">
    <property type="entry name" value="PHOSPHOHYDROLASE"/>
    <property type="match status" value="1"/>
</dbReference>
<dbReference type="EMBL" id="QFFF01000001">
    <property type="protein sequence ID" value="PWG01679.1"/>
    <property type="molecule type" value="Genomic_DNA"/>
</dbReference>
<dbReference type="GO" id="GO:0016787">
    <property type="term" value="F:hydrolase activity"/>
    <property type="evidence" value="ECO:0007669"/>
    <property type="project" value="UniProtKB-KW"/>
</dbReference>
<dbReference type="InterPro" id="IPR050884">
    <property type="entry name" value="CNP_phosphodiesterase-III"/>
</dbReference>
<keyword evidence="2 6" id="KW-0378">Hydrolase</keyword>
<dbReference type="Proteomes" id="UP000245916">
    <property type="component" value="Unassembled WGS sequence"/>
</dbReference>
<accession>A0A2U2J015</accession>
<dbReference type="SUPFAM" id="SSF56300">
    <property type="entry name" value="Metallo-dependent phosphatases"/>
    <property type="match status" value="1"/>
</dbReference>
<evidence type="ECO:0000256" key="2">
    <source>
        <dbReference type="ARBA" id="ARBA00022801"/>
    </source>
</evidence>
<reference evidence="6 7" key="1">
    <citation type="submission" date="2018-05" db="EMBL/GenBank/DDBJ databases">
        <title>Genome of Sphingosinicella humi QZX222.</title>
        <authorList>
            <person name="Qiao Z."/>
            <person name="Wang G."/>
        </authorList>
    </citation>
    <scope>NUCLEOTIDE SEQUENCE [LARGE SCALE GENOMIC DNA]</scope>
    <source>
        <strain evidence="6 7">QZX222</strain>
    </source>
</reference>
<dbReference type="Pfam" id="PF00149">
    <property type="entry name" value="Metallophos"/>
    <property type="match status" value="1"/>
</dbReference>
<dbReference type="InterPro" id="IPR029052">
    <property type="entry name" value="Metallo-depent_PP-like"/>
</dbReference>